<dbReference type="EMBL" id="MN585979">
    <property type="protein sequence ID" value="QGJ88823.1"/>
    <property type="molecule type" value="Genomic_DNA"/>
</dbReference>
<keyword evidence="1" id="KW-0472">Membrane</keyword>
<evidence type="ECO:0000313" key="2">
    <source>
        <dbReference type="EMBL" id="QGJ88823.1"/>
    </source>
</evidence>
<name>A0A649VAM6_9CAUD</name>
<accession>A0A649VAM6</accession>
<dbReference type="GeneID" id="64871114"/>
<feature type="transmembrane region" description="Helical" evidence="1">
    <location>
        <begin position="37"/>
        <end position="58"/>
    </location>
</feature>
<reference evidence="2 3" key="1">
    <citation type="submission" date="2019-10" db="EMBL/GenBank/DDBJ databases">
        <authorList>
            <person name="Curtis N."/>
            <person name="Kistler A.L."/>
            <person name="Garlena R.A."/>
            <person name="Russell D.A."/>
            <person name="Pope W.H."/>
            <person name="Jacobs-Sera D."/>
            <person name="Hatfull G.F."/>
        </authorList>
    </citation>
    <scope>NUCLEOTIDE SEQUENCE [LARGE SCALE GENOMIC DNA]</scope>
</reference>
<keyword evidence="3" id="KW-1185">Reference proteome</keyword>
<dbReference type="KEGG" id="vg:64871114"/>
<keyword evidence="1" id="KW-0812">Transmembrane</keyword>
<protein>
    <submittedName>
        <fullName evidence="2">Membrane protein</fullName>
    </submittedName>
</protein>
<evidence type="ECO:0000313" key="3">
    <source>
        <dbReference type="Proteomes" id="UP000423725"/>
    </source>
</evidence>
<dbReference type="RefSeq" id="YP_010061497.1">
    <property type="nucleotide sequence ID" value="NC_054783.1"/>
</dbReference>
<organism evidence="2 3">
    <name type="scientific">Mycobacterium phage Yecey3</name>
    <dbReference type="NCBI Taxonomy" id="2656617"/>
    <lineage>
        <taxon>Viruses</taxon>
        <taxon>Duplodnaviria</taxon>
        <taxon>Heunggongvirae</taxon>
        <taxon>Uroviricota</taxon>
        <taxon>Caudoviricetes</taxon>
        <taxon>Yeceytrevirus</taxon>
        <taxon>Yeceytrevirus yecey3</taxon>
    </lineage>
</organism>
<dbReference type="Proteomes" id="UP000423725">
    <property type="component" value="Segment"/>
</dbReference>
<evidence type="ECO:0000256" key="1">
    <source>
        <dbReference type="SAM" id="Phobius"/>
    </source>
</evidence>
<keyword evidence="1" id="KW-1133">Transmembrane helix</keyword>
<gene>
    <name evidence="2" type="primary">72</name>
    <name evidence="2" type="ORF">SEA_YECEY3_72</name>
</gene>
<sequence length="62" mass="6783">MKVGIGTLLFIVFLVLKLGVGDTAVEQWSWWWVTAPLWIPAGFLLIIQGFVLATAVVVGGRK</sequence>
<proteinExistence type="predicted"/>